<dbReference type="GO" id="GO:0016301">
    <property type="term" value="F:kinase activity"/>
    <property type="evidence" value="ECO:0007669"/>
    <property type="project" value="UniProtKB-KW"/>
</dbReference>
<evidence type="ECO:0000313" key="5">
    <source>
        <dbReference type="EMBL" id="KAG6403582.1"/>
    </source>
</evidence>
<dbReference type="InterPro" id="IPR011611">
    <property type="entry name" value="PfkB_dom"/>
</dbReference>
<feature type="domain" description="Carbohydrate kinase PfkB" evidence="4">
    <location>
        <begin position="199"/>
        <end position="270"/>
    </location>
</feature>
<keyword evidence="2" id="KW-0808">Transferase</keyword>
<dbReference type="OrthoDB" id="497927at2759"/>
<name>A0A8X8WZF3_SALSN</name>
<evidence type="ECO:0000313" key="6">
    <source>
        <dbReference type="Proteomes" id="UP000298416"/>
    </source>
</evidence>
<dbReference type="PANTHER" id="PTHR43085">
    <property type="entry name" value="HEXOKINASE FAMILY MEMBER"/>
    <property type="match status" value="1"/>
</dbReference>
<dbReference type="PANTHER" id="PTHR43085:SF13">
    <property type="entry name" value="INOSITOL 3-KINASE"/>
    <property type="match status" value="1"/>
</dbReference>
<sequence length="369" mass="39733">MIENRSPISCLVVGNYCHDVLLKDGVVLAESLGGAAAFISAVLDGAAVSSTFVSKVGSDFAYSVVRPPSVSLSSKTTAFHAHFSSQVLRHDRVLKRVETCAPITPSDLPASRRFEFGMAVGVAGEILPETLERMLDICDTVFVDVQALIRAFDPDDGTVSLVHLRDSGFGHLVPRIGFLKASSDEAPYVGVEAARKECCVVVTSGEEGCTVYYRNAEQRITPFPTVQVDPTGAGDSFLGGLVAGLVQGLPVPDAALLGNFFGSLTVGQLGLPKFDSRVLQAVKDELHRRRLKMLGMLNGELVFVKPNDHEDFHMALVRAKIITSLPVRDCQQDSPRLVENHNHVSSNGQPKLLSSHACEEPIMSANRIP</sequence>
<gene>
    <name evidence="5" type="ORF">SASPL_135808</name>
</gene>
<dbReference type="InterPro" id="IPR002173">
    <property type="entry name" value="Carboh/pur_kinase_PfkB_CS"/>
</dbReference>
<dbReference type="InterPro" id="IPR050306">
    <property type="entry name" value="PfkB_Carbo_kinase"/>
</dbReference>
<accession>A0A8X8WZF3</accession>
<keyword evidence="6" id="KW-1185">Reference proteome</keyword>
<comment type="similarity">
    <text evidence="1">Belongs to the carbohydrate kinase PfkB family.</text>
</comment>
<dbReference type="Gene3D" id="3.40.1190.20">
    <property type="match status" value="1"/>
</dbReference>
<evidence type="ECO:0000256" key="3">
    <source>
        <dbReference type="ARBA" id="ARBA00022777"/>
    </source>
</evidence>
<evidence type="ECO:0000256" key="1">
    <source>
        <dbReference type="ARBA" id="ARBA00010688"/>
    </source>
</evidence>
<protein>
    <recommendedName>
        <fullName evidence="4">Carbohydrate kinase PfkB domain-containing protein</fullName>
    </recommendedName>
</protein>
<proteinExistence type="inferred from homology"/>
<dbReference type="SUPFAM" id="SSF53613">
    <property type="entry name" value="Ribokinase-like"/>
    <property type="match status" value="1"/>
</dbReference>
<dbReference type="GO" id="GO:0010264">
    <property type="term" value="P:myo-inositol hexakisphosphate biosynthetic process"/>
    <property type="evidence" value="ECO:0007669"/>
    <property type="project" value="TreeGrafter"/>
</dbReference>
<comment type="caution">
    <text evidence="5">The sequence shown here is derived from an EMBL/GenBank/DDBJ whole genome shotgun (WGS) entry which is preliminary data.</text>
</comment>
<dbReference type="Pfam" id="PF00294">
    <property type="entry name" value="PfkB"/>
    <property type="match status" value="1"/>
</dbReference>
<dbReference type="InterPro" id="IPR029056">
    <property type="entry name" value="Ribokinase-like"/>
</dbReference>
<dbReference type="AlphaFoldDB" id="A0A8X8WZF3"/>
<dbReference type="PROSITE" id="PS00584">
    <property type="entry name" value="PFKB_KINASES_2"/>
    <property type="match status" value="1"/>
</dbReference>
<reference evidence="5" key="2">
    <citation type="submission" date="2020-08" db="EMBL/GenBank/DDBJ databases">
        <title>Plant Genome Project.</title>
        <authorList>
            <person name="Zhang R.-G."/>
        </authorList>
    </citation>
    <scope>NUCLEOTIDE SEQUENCE</scope>
    <source>
        <strain evidence="5">Huo1</strain>
        <tissue evidence="5">Leaf</tissue>
    </source>
</reference>
<evidence type="ECO:0000256" key="2">
    <source>
        <dbReference type="ARBA" id="ARBA00022679"/>
    </source>
</evidence>
<reference evidence="5" key="1">
    <citation type="submission" date="2018-01" db="EMBL/GenBank/DDBJ databases">
        <authorList>
            <person name="Mao J.F."/>
        </authorList>
    </citation>
    <scope>NUCLEOTIDE SEQUENCE</scope>
    <source>
        <strain evidence="5">Huo1</strain>
        <tissue evidence="5">Leaf</tissue>
    </source>
</reference>
<evidence type="ECO:0000259" key="4">
    <source>
        <dbReference type="Pfam" id="PF00294"/>
    </source>
</evidence>
<dbReference type="Proteomes" id="UP000298416">
    <property type="component" value="Unassembled WGS sequence"/>
</dbReference>
<dbReference type="EMBL" id="PNBA02000013">
    <property type="protein sequence ID" value="KAG6403582.1"/>
    <property type="molecule type" value="Genomic_DNA"/>
</dbReference>
<organism evidence="5">
    <name type="scientific">Salvia splendens</name>
    <name type="common">Scarlet sage</name>
    <dbReference type="NCBI Taxonomy" id="180675"/>
    <lineage>
        <taxon>Eukaryota</taxon>
        <taxon>Viridiplantae</taxon>
        <taxon>Streptophyta</taxon>
        <taxon>Embryophyta</taxon>
        <taxon>Tracheophyta</taxon>
        <taxon>Spermatophyta</taxon>
        <taxon>Magnoliopsida</taxon>
        <taxon>eudicotyledons</taxon>
        <taxon>Gunneridae</taxon>
        <taxon>Pentapetalae</taxon>
        <taxon>asterids</taxon>
        <taxon>lamiids</taxon>
        <taxon>Lamiales</taxon>
        <taxon>Lamiaceae</taxon>
        <taxon>Nepetoideae</taxon>
        <taxon>Mentheae</taxon>
        <taxon>Salviinae</taxon>
        <taxon>Salvia</taxon>
        <taxon>Salvia subgen. Calosphace</taxon>
        <taxon>core Calosphace</taxon>
    </lineage>
</organism>
<keyword evidence="3" id="KW-0418">Kinase</keyword>